<protein>
    <submittedName>
        <fullName evidence="2">Transmembrane protein, putative</fullName>
    </submittedName>
</protein>
<reference evidence="2 4" key="1">
    <citation type="journal article" date="2011" name="Nature">
        <title>The Medicago genome provides insight into the evolution of rhizobial symbioses.</title>
        <authorList>
            <person name="Young N.D."/>
            <person name="Debelle F."/>
            <person name="Oldroyd G.E."/>
            <person name="Geurts R."/>
            <person name="Cannon S.B."/>
            <person name="Udvardi M.K."/>
            <person name="Benedito V.A."/>
            <person name="Mayer K.F."/>
            <person name="Gouzy J."/>
            <person name="Schoof H."/>
            <person name="Van de Peer Y."/>
            <person name="Proost S."/>
            <person name="Cook D.R."/>
            <person name="Meyers B.C."/>
            <person name="Spannagl M."/>
            <person name="Cheung F."/>
            <person name="De Mita S."/>
            <person name="Krishnakumar V."/>
            <person name="Gundlach H."/>
            <person name="Zhou S."/>
            <person name="Mudge J."/>
            <person name="Bharti A.K."/>
            <person name="Murray J.D."/>
            <person name="Naoumkina M.A."/>
            <person name="Rosen B."/>
            <person name="Silverstein K.A."/>
            <person name="Tang H."/>
            <person name="Rombauts S."/>
            <person name="Zhao P.X."/>
            <person name="Zhou P."/>
            <person name="Barbe V."/>
            <person name="Bardou P."/>
            <person name="Bechner M."/>
            <person name="Bellec A."/>
            <person name="Berger A."/>
            <person name="Berges H."/>
            <person name="Bidwell S."/>
            <person name="Bisseling T."/>
            <person name="Choisne N."/>
            <person name="Couloux A."/>
            <person name="Denny R."/>
            <person name="Deshpande S."/>
            <person name="Dai X."/>
            <person name="Doyle J.J."/>
            <person name="Dudez A.M."/>
            <person name="Farmer A.D."/>
            <person name="Fouteau S."/>
            <person name="Franken C."/>
            <person name="Gibelin C."/>
            <person name="Gish J."/>
            <person name="Goldstein S."/>
            <person name="Gonzalez A.J."/>
            <person name="Green P.J."/>
            <person name="Hallab A."/>
            <person name="Hartog M."/>
            <person name="Hua A."/>
            <person name="Humphray S.J."/>
            <person name="Jeong D.H."/>
            <person name="Jing Y."/>
            <person name="Jocker A."/>
            <person name="Kenton S.M."/>
            <person name="Kim D.J."/>
            <person name="Klee K."/>
            <person name="Lai H."/>
            <person name="Lang C."/>
            <person name="Lin S."/>
            <person name="Macmil S.L."/>
            <person name="Magdelenat G."/>
            <person name="Matthews L."/>
            <person name="McCorrison J."/>
            <person name="Monaghan E.L."/>
            <person name="Mun J.H."/>
            <person name="Najar F.Z."/>
            <person name="Nicholson C."/>
            <person name="Noirot C."/>
            <person name="O'Bleness M."/>
            <person name="Paule C.R."/>
            <person name="Poulain J."/>
            <person name="Prion F."/>
            <person name="Qin B."/>
            <person name="Qu C."/>
            <person name="Retzel E.F."/>
            <person name="Riddle C."/>
            <person name="Sallet E."/>
            <person name="Samain S."/>
            <person name="Samson N."/>
            <person name="Sanders I."/>
            <person name="Saurat O."/>
            <person name="Scarpelli C."/>
            <person name="Schiex T."/>
            <person name="Segurens B."/>
            <person name="Severin A.J."/>
            <person name="Sherrier D.J."/>
            <person name="Shi R."/>
            <person name="Sims S."/>
            <person name="Singer S.R."/>
            <person name="Sinharoy S."/>
            <person name="Sterck L."/>
            <person name="Viollet A."/>
            <person name="Wang B.B."/>
            <person name="Wang K."/>
            <person name="Wang M."/>
            <person name="Wang X."/>
            <person name="Warfsmann J."/>
            <person name="Weissenbach J."/>
            <person name="White D.D."/>
            <person name="White J.D."/>
            <person name="Wiley G.B."/>
            <person name="Wincker P."/>
            <person name="Xing Y."/>
            <person name="Yang L."/>
            <person name="Yao Z."/>
            <person name="Ying F."/>
            <person name="Zhai J."/>
            <person name="Zhou L."/>
            <person name="Zuber A."/>
            <person name="Denarie J."/>
            <person name="Dixon R.A."/>
            <person name="May G.D."/>
            <person name="Schwartz D.C."/>
            <person name="Rogers J."/>
            <person name="Quetier F."/>
            <person name="Town C.D."/>
            <person name="Roe B.A."/>
        </authorList>
    </citation>
    <scope>NUCLEOTIDE SEQUENCE [LARGE SCALE GENOMIC DNA]</scope>
    <source>
        <strain evidence="2">A17</strain>
        <strain evidence="3 4">cv. Jemalong A17</strain>
    </source>
</reference>
<sequence length="67" mass="7287">MAYSLYKLRRIAHQVSKDQDMSSTYGSTLENKVKGIGLMVLAWVIGVCSFLKVSGSILSDAGYDGLI</sequence>
<dbReference type="EMBL" id="CM001222">
    <property type="protein sequence ID" value="AES76183.1"/>
    <property type="molecule type" value="Genomic_DNA"/>
</dbReference>
<accession>G7KIG3</accession>
<dbReference type="AlphaFoldDB" id="G7KIG3"/>
<organism evidence="2 4">
    <name type="scientific">Medicago truncatula</name>
    <name type="common">Barrel medic</name>
    <name type="synonym">Medicago tribuloides</name>
    <dbReference type="NCBI Taxonomy" id="3880"/>
    <lineage>
        <taxon>Eukaryota</taxon>
        <taxon>Viridiplantae</taxon>
        <taxon>Streptophyta</taxon>
        <taxon>Embryophyta</taxon>
        <taxon>Tracheophyta</taxon>
        <taxon>Spermatophyta</taxon>
        <taxon>Magnoliopsida</taxon>
        <taxon>eudicotyledons</taxon>
        <taxon>Gunneridae</taxon>
        <taxon>Pentapetalae</taxon>
        <taxon>rosids</taxon>
        <taxon>fabids</taxon>
        <taxon>Fabales</taxon>
        <taxon>Fabaceae</taxon>
        <taxon>Papilionoideae</taxon>
        <taxon>50 kb inversion clade</taxon>
        <taxon>NPAAA clade</taxon>
        <taxon>Hologalegina</taxon>
        <taxon>IRL clade</taxon>
        <taxon>Trifolieae</taxon>
        <taxon>Medicago</taxon>
    </lineage>
</organism>
<reference evidence="2 4" key="2">
    <citation type="journal article" date="2014" name="BMC Genomics">
        <title>An improved genome release (version Mt4.0) for the model legume Medicago truncatula.</title>
        <authorList>
            <person name="Tang H."/>
            <person name="Krishnakumar V."/>
            <person name="Bidwell S."/>
            <person name="Rosen B."/>
            <person name="Chan A."/>
            <person name="Zhou S."/>
            <person name="Gentzbittel L."/>
            <person name="Childs K.L."/>
            <person name="Yandell M."/>
            <person name="Gundlach H."/>
            <person name="Mayer K.F."/>
            <person name="Schwartz D.C."/>
            <person name="Town C.D."/>
        </authorList>
    </citation>
    <scope>GENOME REANNOTATION</scope>
    <source>
        <strain evidence="3 4">cv. Jemalong A17</strain>
    </source>
</reference>
<dbReference type="HOGENOM" id="CLU_2816308_0_0_1"/>
<evidence type="ECO:0000313" key="2">
    <source>
        <dbReference type="EMBL" id="AES76183.1"/>
    </source>
</evidence>
<dbReference type="EnsemblPlants" id="AES76183">
    <property type="protein sequence ID" value="AES76183"/>
    <property type="gene ID" value="MTR_6g072530"/>
</dbReference>
<gene>
    <name evidence="2" type="ordered locus">MTR_6g072530</name>
</gene>
<reference evidence="3" key="3">
    <citation type="submission" date="2015-04" db="UniProtKB">
        <authorList>
            <consortium name="EnsemblPlants"/>
        </authorList>
    </citation>
    <scope>IDENTIFICATION</scope>
    <source>
        <strain evidence="3">cv. Jemalong A17</strain>
    </source>
</reference>
<keyword evidence="4" id="KW-1185">Reference proteome</keyword>
<keyword evidence="1" id="KW-1133">Transmembrane helix</keyword>
<evidence type="ECO:0000313" key="4">
    <source>
        <dbReference type="Proteomes" id="UP000002051"/>
    </source>
</evidence>
<evidence type="ECO:0000313" key="3">
    <source>
        <dbReference type="EnsemblPlants" id="AES76183"/>
    </source>
</evidence>
<feature type="transmembrane region" description="Helical" evidence="1">
    <location>
        <begin position="36"/>
        <end position="58"/>
    </location>
</feature>
<name>G7KIG3_MEDTR</name>
<evidence type="ECO:0000256" key="1">
    <source>
        <dbReference type="SAM" id="Phobius"/>
    </source>
</evidence>
<dbReference type="PaxDb" id="3880-AES76183"/>
<keyword evidence="1" id="KW-0472">Membrane</keyword>
<proteinExistence type="predicted"/>
<keyword evidence="1 2" id="KW-0812">Transmembrane</keyword>
<dbReference type="Proteomes" id="UP000002051">
    <property type="component" value="Chromosome 6"/>
</dbReference>